<keyword evidence="7" id="KW-1185">Reference proteome</keyword>
<name>A0A9W7FDT1_9STRA</name>
<feature type="transmembrane region" description="Helical" evidence="5">
    <location>
        <begin position="132"/>
        <end position="160"/>
    </location>
</feature>
<evidence type="ECO:0000256" key="5">
    <source>
        <dbReference type="RuleBase" id="RU363107"/>
    </source>
</evidence>
<comment type="similarity">
    <text evidence="5">Belongs to the PRA1 family.</text>
</comment>
<comment type="caution">
    <text evidence="6">The sequence shown here is derived from an EMBL/GenBank/DDBJ whole genome shotgun (WGS) entry which is preliminary data.</text>
</comment>
<feature type="transmembrane region" description="Helical" evidence="5">
    <location>
        <begin position="79"/>
        <end position="112"/>
    </location>
</feature>
<proteinExistence type="inferred from homology"/>
<dbReference type="Pfam" id="PF03208">
    <property type="entry name" value="PRA1"/>
    <property type="match status" value="1"/>
</dbReference>
<comment type="subcellular location">
    <subcellularLocation>
        <location evidence="1 5">Membrane</location>
        <topology evidence="1 5">Multi-pass membrane protein</topology>
    </subcellularLocation>
</comment>
<dbReference type="GO" id="GO:0016020">
    <property type="term" value="C:membrane"/>
    <property type="evidence" value="ECO:0007669"/>
    <property type="project" value="UniProtKB-SubCell"/>
</dbReference>
<keyword evidence="3 5" id="KW-1133">Transmembrane helix</keyword>
<dbReference type="AlphaFoldDB" id="A0A9W7FDT1"/>
<protein>
    <recommendedName>
        <fullName evidence="5">PRA1 family protein</fullName>
    </recommendedName>
</protein>
<keyword evidence="2 5" id="KW-0812">Transmembrane</keyword>
<sequence>MSSKDPSLRRQLTSILIKLRSRCTYATMRSLPSFFGLNPQNMCLGATSYQLPFGEGKVEKKEKELTLKQRLTLNVSYFLTNYILLLAVNTVIISLTHPLMLIVLGILGGLYMGIEKYNNDFPQITQSGLKKVWTVFAGYYAMFYVLWHITTIFIITLLLIGAHASMRNPRELMEGEGDEDNKVTGV</sequence>
<evidence type="ECO:0000256" key="4">
    <source>
        <dbReference type="ARBA" id="ARBA00023136"/>
    </source>
</evidence>
<evidence type="ECO:0000256" key="1">
    <source>
        <dbReference type="ARBA" id="ARBA00004141"/>
    </source>
</evidence>
<gene>
    <name evidence="6" type="ORF">TrLO_g6742</name>
</gene>
<dbReference type="EMBL" id="BRXW01000147">
    <property type="protein sequence ID" value="GMI10238.1"/>
    <property type="molecule type" value="Genomic_DNA"/>
</dbReference>
<dbReference type="InterPro" id="IPR004895">
    <property type="entry name" value="Prenylated_rab_accept_PRA1"/>
</dbReference>
<dbReference type="Proteomes" id="UP001165122">
    <property type="component" value="Unassembled WGS sequence"/>
</dbReference>
<organism evidence="6 7">
    <name type="scientific">Triparma laevis f. longispina</name>
    <dbReference type="NCBI Taxonomy" id="1714387"/>
    <lineage>
        <taxon>Eukaryota</taxon>
        <taxon>Sar</taxon>
        <taxon>Stramenopiles</taxon>
        <taxon>Ochrophyta</taxon>
        <taxon>Bolidophyceae</taxon>
        <taxon>Parmales</taxon>
        <taxon>Triparmaceae</taxon>
        <taxon>Triparma</taxon>
    </lineage>
</organism>
<evidence type="ECO:0000313" key="7">
    <source>
        <dbReference type="Proteomes" id="UP001165122"/>
    </source>
</evidence>
<reference evidence="7" key="1">
    <citation type="journal article" date="2023" name="Commun. Biol.">
        <title>Genome analysis of Parmales, the sister group of diatoms, reveals the evolutionary specialization of diatoms from phago-mixotrophs to photoautotrophs.</title>
        <authorList>
            <person name="Ban H."/>
            <person name="Sato S."/>
            <person name="Yoshikawa S."/>
            <person name="Yamada K."/>
            <person name="Nakamura Y."/>
            <person name="Ichinomiya M."/>
            <person name="Sato N."/>
            <person name="Blanc-Mathieu R."/>
            <person name="Endo H."/>
            <person name="Kuwata A."/>
            <person name="Ogata H."/>
        </authorList>
    </citation>
    <scope>NUCLEOTIDE SEQUENCE [LARGE SCALE GENOMIC DNA]</scope>
    <source>
        <strain evidence="7">NIES 3700</strain>
    </source>
</reference>
<evidence type="ECO:0000256" key="2">
    <source>
        <dbReference type="ARBA" id="ARBA00022692"/>
    </source>
</evidence>
<evidence type="ECO:0000256" key="3">
    <source>
        <dbReference type="ARBA" id="ARBA00022989"/>
    </source>
</evidence>
<keyword evidence="4 5" id="KW-0472">Membrane</keyword>
<evidence type="ECO:0000313" key="6">
    <source>
        <dbReference type="EMBL" id="GMI10238.1"/>
    </source>
</evidence>
<accession>A0A9W7FDT1</accession>